<feature type="region of interest" description="Disordered" evidence="6">
    <location>
        <begin position="1002"/>
        <end position="1030"/>
    </location>
</feature>
<dbReference type="Pfam" id="PF14732">
    <property type="entry name" value="UAE_UbL"/>
    <property type="match status" value="1"/>
</dbReference>
<feature type="compositionally biased region" description="Low complexity" evidence="6">
    <location>
        <begin position="1020"/>
        <end position="1030"/>
    </location>
</feature>
<dbReference type="FunFam" id="3.50.50.80:FF:000002">
    <property type="entry name" value="SUMO-activating enzyme subunit 2"/>
    <property type="match status" value="1"/>
</dbReference>
<organism evidence="9 10">
    <name type="scientific">Leishmania enriettii</name>
    <dbReference type="NCBI Taxonomy" id="5663"/>
    <lineage>
        <taxon>Eukaryota</taxon>
        <taxon>Discoba</taxon>
        <taxon>Euglenozoa</taxon>
        <taxon>Kinetoplastea</taxon>
        <taxon>Metakinetoplastina</taxon>
        <taxon>Trypanosomatida</taxon>
        <taxon>Trypanosomatidae</taxon>
        <taxon>Leishmaniinae</taxon>
        <taxon>Leishmania</taxon>
    </lineage>
</organism>
<dbReference type="RefSeq" id="XP_067695343.1">
    <property type="nucleotide sequence ID" value="XM_067839684.1"/>
</dbReference>
<dbReference type="GO" id="GO:0016925">
    <property type="term" value="P:protein sumoylation"/>
    <property type="evidence" value="ECO:0007669"/>
    <property type="project" value="TreeGrafter"/>
</dbReference>
<name>A0A836H5C3_LEIEN</name>
<feature type="domain" description="Ubiquitin/SUMO-activating enzyme ubiquitin-like" evidence="8">
    <location>
        <begin position="878"/>
        <end position="968"/>
    </location>
</feature>
<reference evidence="9 10" key="1">
    <citation type="submission" date="2021-02" db="EMBL/GenBank/DDBJ databases">
        <title>Leishmania (Mundinia) enrietti genome sequencing and assembly.</title>
        <authorList>
            <person name="Almutairi H."/>
            <person name="Gatherer D."/>
        </authorList>
    </citation>
    <scope>NUCLEOTIDE SEQUENCE [LARGE SCALE GENOMIC DNA]</scope>
    <source>
        <strain evidence="9">CUR178</strain>
    </source>
</reference>
<evidence type="ECO:0000256" key="4">
    <source>
        <dbReference type="ARBA" id="ARBA00022840"/>
    </source>
</evidence>
<evidence type="ECO:0000256" key="2">
    <source>
        <dbReference type="ARBA" id="ARBA00022741"/>
    </source>
</evidence>
<evidence type="ECO:0000259" key="7">
    <source>
        <dbReference type="Pfam" id="PF00899"/>
    </source>
</evidence>
<feature type="domain" description="THIF-type NAD/FAD binding fold" evidence="7">
    <location>
        <begin position="265"/>
        <end position="473"/>
    </location>
</feature>
<feature type="compositionally biased region" description="Basic and acidic residues" evidence="6">
    <location>
        <begin position="1002"/>
        <end position="1018"/>
    </location>
</feature>
<keyword evidence="3" id="KW-0833">Ubl conjugation pathway</keyword>
<dbReference type="Proteomes" id="UP000674179">
    <property type="component" value="Chromosome 8"/>
</dbReference>
<dbReference type="FunFam" id="3.40.50.720:FF:000669">
    <property type="entry name" value="SUMO-activating enzyme subunit"/>
    <property type="match status" value="1"/>
</dbReference>
<dbReference type="PANTHER" id="PTHR10953:SF5">
    <property type="entry name" value="SUMO-ACTIVATING ENZYME SUBUNIT 2"/>
    <property type="match status" value="1"/>
</dbReference>
<dbReference type="InterPro" id="IPR045886">
    <property type="entry name" value="ThiF/MoeB/HesA"/>
</dbReference>
<protein>
    <recommendedName>
        <fullName evidence="11">Ubiquitin-activating enzyme-like protein</fullName>
    </recommendedName>
</protein>
<dbReference type="Gene3D" id="1.10.10.2660">
    <property type="entry name" value="Ubiquitin-activating enzyme E1, SCCH domain"/>
    <property type="match status" value="1"/>
</dbReference>
<dbReference type="InterPro" id="IPR028077">
    <property type="entry name" value="UAE_UbL_dom"/>
</dbReference>
<dbReference type="SUPFAM" id="SSF69572">
    <property type="entry name" value="Activating enzymes of the ubiquitin-like proteins"/>
    <property type="match status" value="1"/>
</dbReference>
<dbReference type="OrthoDB" id="10255449at2759"/>
<dbReference type="Pfam" id="PF00899">
    <property type="entry name" value="ThiF"/>
    <property type="match status" value="1"/>
</dbReference>
<dbReference type="AlphaFoldDB" id="A0A836H5C3"/>
<dbReference type="InterPro" id="IPR035985">
    <property type="entry name" value="Ubiquitin-activating_enz"/>
</dbReference>
<evidence type="ECO:0000259" key="8">
    <source>
        <dbReference type="Pfam" id="PF14732"/>
    </source>
</evidence>
<feature type="region of interest" description="Disordered" evidence="6">
    <location>
        <begin position="1053"/>
        <end position="1073"/>
    </location>
</feature>
<dbReference type="GO" id="GO:0005737">
    <property type="term" value="C:cytoplasm"/>
    <property type="evidence" value="ECO:0007669"/>
    <property type="project" value="TreeGrafter"/>
</dbReference>
<feature type="region of interest" description="Disordered" evidence="6">
    <location>
        <begin position="490"/>
        <end position="514"/>
    </location>
</feature>
<dbReference type="Gene3D" id="3.40.50.720">
    <property type="entry name" value="NAD(P)-binding Rossmann-like Domain"/>
    <property type="match status" value="2"/>
</dbReference>
<comment type="pathway">
    <text evidence="5">Protein modification.</text>
</comment>
<evidence type="ECO:0000313" key="10">
    <source>
        <dbReference type="Proteomes" id="UP000674179"/>
    </source>
</evidence>
<evidence type="ECO:0008006" key="11">
    <source>
        <dbReference type="Google" id="ProtNLM"/>
    </source>
</evidence>
<dbReference type="GeneID" id="94175194"/>
<keyword evidence="10" id="KW-1185">Reference proteome</keyword>
<keyword evidence="1" id="KW-0436">Ligase</keyword>
<evidence type="ECO:0000313" key="9">
    <source>
        <dbReference type="EMBL" id="KAG5485079.1"/>
    </source>
</evidence>
<dbReference type="GO" id="GO:0031510">
    <property type="term" value="C:SUMO activating enzyme complex"/>
    <property type="evidence" value="ECO:0007669"/>
    <property type="project" value="TreeGrafter"/>
</dbReference>
<dbReference type="InterPro" id="IPR042063">
    <property type="entry name" value="Ubi_acti_E1_SCCH"/>
</dbReference>
<dbReference type="GO" id="GO:0005524">
    <property type="term" value="F:ATP binding"/>
    <property type="evidence" value="ECO:0007669"/>
    <property type="project" value="UniProtKB-KW"/>
</dbReference>
<proteinExistence type="predicted"/>
<dbReference type="KEGG" id="lenr:94175194"/>
<dbReference type="InterPro" id="IPR000594">
    <property type="entry name" value="ThiF_NAD_FAD-bd"/>
</dbReference>
<keyword evidence="2" id="KW-0547">Nucleotide-binding</keyword>
<gene>
    <name evidence="9" type="ORF">CUR178_08049</name>
</gene>
<evidence type="ECO:0000256" key="1">
    <source>
        <dbReference type="ARBA" id="ARBA00022598"/>
    </source>
</evidence>
<accession>A0A836H5C3</accession>
<dbReference type="EMBL" id="JAFHKP010000008">
    <property type="protein sequence ID" value="KAG5485079.1"/>
    <property type="molecule type" value="Genomic_DNA"/>
</dbReference>
<keyword evidence="4" id="KW-0067">ATP-binding</keyword>
<dbReference type="Gene3D" id="3.10.290.20">
    <property type="entry name" value="Ubiquitin-like 2 activating enzyme e1b. Chain: B, domain 3"/>
    <property type="match status" value="1"/>
</dbReference>
<sequence>MSGDCSASVVEVRIGHVVIPRASAAAAAASAAVLPSVELAHKRARTEALATLSSTSAPADVVTAAAWSEEAIAEALRQYALAALAEASGEAVKGRGSSPSAAAAAAVLKGLNDPASSRVTAWPAVRLSPKRTATHDSGSEATKSSAAEWSAVSFSFIPRVLEASLSASASGAAVPDAASVVDATTLRVMAAIPLPRALCVPYHACSAEAKAGSCTGCVSAVLVERIRICTSTAIPRLVLSCDGHSHTPRPALFPCVDGVLPAVLRARPLFLVGAGGIGCEVLKVLVLSGFTQIHLIDLDTIDATNLNRQFLFQAADVGRSKADTTRRAVLEWFAAPDDPVPDCASALLGPRTPPCIVAYHDNVKADRYDDAFYRQFAVVLSALDNVSARQHVNRMCMRNNIPLIESGTMGYNGQVQPILKDVYECYDCRPKPPEAKTFAVCTIHARPTTMVHCVHYAKELYETLFGGDSSDTDGEVASTLTAAGTTAEAGAAAAISSQEEKRRHSAPAPSDGGELSYLHSMISEWRRQLSAPSPGCTGAATCSFAEVSSTSGRHGGDYEDSRTSSTAALAAELLRLLFVTKVEELLSMKASWSTKPPEPLSRRDIDRVAAAYMTASASGAFPTPLSGDHVLSVQGCMELFLRAVTECLARPSGLPFKKEDDIAVRFVSATANMRAHVFHIAEQSLEEVRSIAGSIVPAIATTNATIAGAVVHELISLLRSTVSPPGSATAAQLAPLSEAELTGRPASASVQASPRAHVVYARKAPQLRRRRVPRPAGKRRFAPALFMEYAGGGAPSPNEGVSKSATHYAPLQAVLALMGADHSTADPFPLHSAVEGGGKAGRSATVMDHYVVHSTLPNPPNRLHCLVCQDVHPEVCVSLNLRTATLGQFVHRVLEDALGLEAPSVSRGPVLLYEDEDYEALTEHMLADVLQLSPAEEAQVSHRPQSYTLAVDALNKDVSWSVVLMHADMEAAAPLSSPSVVLFEVSGLEQAKATEERASARLAARQERRDEEVDEGNRRAPLGTTALASSASATTAPVTVDVIVSDDDETLEVAPAKNGASSVPKGNDGMVLD</sequence>
<evidence type="ECO:0000256" key="6">
    <source>
        <dbReference type="SAM" id="MobiDB-lite"/>
    </source>
</evidence>
<comment type="caution">
    <text evidence="9">The sequence shown here is derived from an EMBL/GenBank/DDBJ whole genome shotgun (WGS) entry which is preliminary data.</text>
</comment>
<evidence type="ECO:0000256" key="3">
    <source>
        <dbReference type="ARBA" id="ARBA00022786"/>
    </source>
</evidence>
<evidence type="ECO:0000256" key="5">
    <source>
        <dbReference type="ARBA" id="ARBA00043952"/>
    </source>
</evidence>
<dbReference type="PANTHER" id="PTHR10953">
    <property type="entry name" value="UBIQUITIN-ACTIVATING ENZYME E1"/>
    <property type="match status" value="1"/>
</dbReference>
<dbReference type="GO" id="GO:0019948">
    <property type="term" value="F:SUMO activating enzyme activity"/>
    <property type="evidence" value="ECO:0007669"/>
    <property type="project" value="TreeGrafter"/>
</dbReference>